<dbReference type="Proteomes" id="UP000319732">
    <property type="component" value="Unassembled WGS sequence"/>
</dbReference>
<keyword evidence="1" id="KW-0812">Transmembrane</keyword>
<organism evidence="2 3">
    <name type="scientific">Exilibacterium tricleocarpae</name>
    <dbReference type="NCBI Taxonomy" id="2591008"/>
    <lineage>
        <taxon>Bacteria</taxon>
        <taxon>Pseudomonadati</taxon>
        <taxon>Pseudomonadota</taxon>
        <taxon>Gammaproteobacteria</taxon>
        <taxon>Cellvibrionales</taxon>
        <taxon>Cellvibrionaceae</taxon>
        <taxon>Exilibacterium</taxon>
    </lineage>
</organism>
<keyword evidence="1" id="KW-1133">Transmembrane helix</keyword>
<proteinExistence type="predicted"/>
<keyword evidence="3" id="KW-1185">Reference proteome</keyword>
<sequence length="93" mass="10574">MTEPVEKDHWLVRPTTIRWLWLGFIAVLILTVFAQLLFPAKGYFGVDGWLGFGAVFGFLACLAMVLVAKGLGLFLKRDQDYYQRHDAEPPTDD</sequence>
<evidence type="ECO:0000313" key="2">
    <source>
        <dbReference type="EMBL" id="TQV70186.1"/>
    </source>
</evidence>
<dbReference type="EMBL" id="VHSG01000025">
    <property type="protein sequence ID" value="TQV70186.1"/>
    <property type="molecule type" value="Genomic_DNA"/>
</dbReference>
<protein>
    <submittedName>
        <fullName evidence="2">Uncharacterized protein</fullName>
    </submittedName>
</protein>
<name>A0A545SYY9_9GAMM</name>
<dbReference type="OrthoDB" id="282116at2"/>
<feature type="transmembrane region" description="Helical" evidence="1">
    <location>
        <begin position="50"/>
        <end position="75"/>
    </location>
</feature>
<keyword evidence="1" id="KW-0472">Membrane</keyword>
<gene>
    <name evidence="2" type="ORF">FKG94_21965</name>
</gene>
<accession>A0A545SYY9</accession>
<reference evidence="2 3" key="1">
    <citation type="submission" date="2019-06" db="EMBL/GenBank/DDBJ databases">
        <title>Whole genome sequence for Cellvibrionaceae sp. R142.</title>
        <authorList>
            <person name="Wang G."/>
        </authorList>
    </citation>
    <scope>NUCLEOTIDE SEQUENCE [LARGE SCALE GENOMIC DNA]</scope>
    <source>
        <strain evidence="2 3">R142</strain>
    </source>
</reference>
<feature type="transmembrane region" description="Helical" evidence="1">
    <location>
        <begin position="19"/>
        <end position="38"/>
    </location>
</feature>
<evidence type="ECO:0000256" key="1">
    <source>
        <dbReference type="SAM" id="Phobius"/>
    </source>
</evidence>
<dbReference type="AlphaFoldDB" id="A0A545SYY9"/>
<evidence type="ECO:0000313" key="3">
    <source>
        <dbReference type="Proteomes" id="UP000319732"/>
    </source>
</evidence>
<comment type="caution">
    <text evidence="2">The sequence shown here is derived from an EMBL/GenBank/DDBJ whole genome shotgun (WGS) entry which is preliminary data.</text>
</comment>
<dbReference type="RefSeq" id="WP_142929090.1">
    <property type="nucleotide sequence ID" value="NZ_ML660103.1"/>
</dbReference>